<feature type="domain" description="Bacterial bifunctional deaminase-reductase C-terminal" evidence="1">
    <location>
        <begin position="3"/>
        <end position="186"/>
    </location>
</feature>
<name>A0A8J3KDQ0_9ACTN</name>
<dbReference type="GO" id="GO:0009231">
    <property type="term" value="P:riboflavin biosynthetic process"/>
    <property type="evidence" value="ECO:0007669"/>
    <property type="project" value="InterPro"/>
</dbReference>
<keyword evidence="3" id="KW-1185">Reference proteome</keyword>
<gene>
    <name evidence="2" type="ORF">Cci01nite_61360</name>
</gene>
<protein>
    <submittedName>
        <fullName evidence="2">Deaminase reductase</fullName>
    </submittedName>
</protein>
<dbReference type="Gene3D" id="3.40.430.10">
    <property type="entry name" value="Dihydrofolate Reductase, subunit A"/>
    <property type="match status" value="1"/>
</dbReference>
<reference evidence="2 3" key="1">
    <citation type="submission" date="2021-01" db="EMBL/GenBank/DDBJ databases">
        <title>Whole genome shotgun sequence of Catellatospora citrea NBRC 14495.</title>
        <authorList>
            <person name="Komaki H."/>
            <person name="Tamura T."/>
        </authorList>
    </citation>
    <scope>NUCLEOTIDE SEQUENCE [LARGE SCALE GENOMIC DNA]</scope>
    <source>
        <strain evidence="2 3">NBRC 14495</strain>
    </source>
</reference>
<evidence type="ECO:0000259" key="1">
    <source>
        <dbReference type="Pfam" id="PF01872"/>
    </source>
</evidence>
<dbReference type="AlphaFoldDB" id="A0A8J3KDQ0"/>
<dbReference type="PANTHER" id="PTHR38011:SF2">
    <property type="entry name" value="BIFUNCTIONAL DEAMINASE-REDUCTASE DOMAIN PROTEIN"/>
    <property type="match status" value="1"/>
</dbReference>
<sequence>MRKLIVIEFVTLDGVMQGLGSPDEDRDGGFAHGGWSAPYFDQTQASAAGEGLKDTTAYLFGRRTYEKMAAFWPTQPDENPMAAHLNATPKYVATRTLTSLDWPHARVLDGALVPAVQRLKAEGDGVIAVLGSGILVQELIAADLVDGYRLFLHPLLLGTGKRLFRELPRPQRLRLVDSTPTSTGVLMLGYDLA</sequence>
<proteinExistence type="predicted"/>
<dbReference type="PANTHER" id="PTHR38011">
    <property type="entry name" value="DIHYDROFOLATE REDUCTASE FAMILY PROTEIN (AFU_ORTHOLOGUE AFUA_8G06820)"/>
    <property type="match status" value="1"/>
</dbReference>
<evidence type="ECO:0000313" key="2">
    <source>
        <dbReference type="EMBL" id="GIG01043.1"/>
    </source>
</evidence>
<dbReference type="Pfam" id="PF01872">
    <property type="entry name" value="RibD_C"/>
    <property type="match status" value="1"/>
</dbReference>
<comment type="caution">
    <text evidence="2">The sequence shown here is derived from an EMBL/GenBank/DDBJ whole genome shotgun (WGS) entry which is preliminary data.</text>
</comment>
<dbReference type="EMBL" id="BONH01000034">
    <property type="protein sequence ID" value="GIG01043.1"/>
    <property type="molecule type" value="Genomic_DNA"/>
</dbReference>
<evidence type="ECO:0000313" key="3">
    <source>
        <dbReference type="Proteomes" id="UP000659904"/>
    </source>
</evidence>
<dbReference type="RefSeq" id="WP_120315460.1">
    <property type="nucleotide sequence ID" value="NZ_BONH01000034.1"/>
</dbReference>
<dbReference type="GO" id="GO:0008703">
    <property type="term" value="F:5-amino-6-(5-phosphoribosylamino)uracil reductase activity"/>
    <property type="evidence" value="ECO:0007669"/>
    <property type="project" value="InterPro"/>
</dbReference>
<dbReference type="InterPro" id="IPR050765">
    <property type="entry name" value="Riboflavin_Biosynth_HTPR"/>
</dbReference>
<dbReference type="InterPro" id="IPR002734">
    <property type="entry name" value="RibDG_C"/>
</dbReference>
<accession>A0A8J3KDQ0</accession>
<organism evidence="2 3">
    <name type="scientific">Catellatospora citrea</name>
    <dbReference type="NCBI Taxonomy" id="53366"/>
    <lineage>
        <taxon>Bacteria</taxon>
        <taxon>Bacillati</taxon>
        <taxon>Actinomycetota</taxon>
        <taxon>Actinomycetes</taxon>
        <taxon>Micromonosporales</taxon>
        <taxon>Micromonosporaceae</taxon>
        <taxon>Catellatospora</taxon>
    </lineage>
</organism>
<dbReference type="SUPFAM" id="SSF53597">
    <property type="entry name" value="Dihydrofolate reductase-like"/>
    <property type="match status" value="1"/>
</dbReference>
<dbReference type="InterPro" id="IPR024072">
    <property type="entry name" value="DHFR-like_dom_sf"/>
</dbReference>
<dbReference type="Proteomes" id="UP000659904">
    <property type="component" value="Unassembled WGS sequence"/>
</dbReference>